<dbReference type="Pfam" id="PF08352">
    <property type="entry name" value="oligo_HPY"/>
    <property type="match status" value="1"/>
</dbReference>
<dbReference type="GO" id="GO:0015833">
    <property type="term" value="P:peptide transport"/>
    <property type="evidence" value="ECO:0007669"/>
    <property type="project" value="InterPro"/>
</dbReference>
<dbReference type="GO" id="GO:0055085">
    <property type="term" value="P:transmembrane transport"/>
    <property type="evidence" value="ECO:0007669"/>
    <property type="project" value="UniProtKB-ARBA"/>
</dbReference>
<dbReference type="GO" id="GO:0005524">
    <property type="term" value="F:ATP binding"/>
    <property type="evidence" value="ECO:0007669"/>
    <property type="project" value="UniProtKB-KW"/>
</dbReference>
<dbReference type="FunFam" id="3.40.50.300:FF:000016">
    <property type="entry name" value="Oligopeptide ABC transporter ATP-binding component"/>
    <property type="match status" value="1"/>
</dbReference>
<dbReference type="InterPro" id="IPR003439">
    <property type="entry name" value="ABC_transporter-like_ATP-bd"/>
</dbReference>
<dbReference type="InterPro" id="IPR003593">
    <property type="entry name" value="AAA+_ATPase"/>
</dbReference>
<dbReference type="NCBIfam" id="TIGR01727">
    <property type="entry name" value="oligo_HPY"/>
    <property type="match status" value="1"/>
</dbReference>
<dbReference type="EMBL" id="QHHQ01000011">
    <property type="protein sequence ID" value="RAH96838.1"/>
    <property type="molecule type" value="Genomic_DNA"/>
</dbReference>
<evidence type="ECO:0000259" key="8">
    <source>
        <dbReference type="PROSITE" id="PS50893"/>
    </source>
</evidence>
<dbReference type="Pfam" id="PF00005">
    <property type="entry name" value="ABC_tran"/>
    <property type="match status" value="1"/>
</dbReference>
<dbReference type="CDD" id="cd03257">
    <property type="entry name" value="ABC_NikE_OppD_transporters"/>
    <property type="match status" value="1"/>
</dbReference>
<evidence type="ECO:0000256" key="6">
    <source>
        <dbReference type="ARBA" id="ARBA00022840"/>
    </source>
</evidence>
<dbReference type="SMART" id="SM00382">
    <property type="entry name" value="AAA"/>
    <property type="match status" value="1"/>
</dbReference>
<dbReference type="Proteomes" id="UP000249590">
    <property type="component" value="Unassembled WGS sequence"/>
</dbReference>
<evidence type="ECO:0000313" key="10">
    <source>
        <dbReference type="Proteomes" id="UP000249590"/>
    </source>
</evidence>
<dbReference type="InterPro" id="IPR027417">
    <property type="entry name" value="P-loop_NTPase"/>
</dbReference>
<dbReference type="InterPro" id="IPR017871">
    <property type="entry name" value="ABC_transporter-like_CS"/>
</dbReference>
<organism evidence="9 10">
    <name type="scientific">Acuticoccus sediminis</name>
    <dbReference type="NCBI Taxonomy" id="2184697"/>
    <lineage>
        <taxon>Bacteria</taxon>
        <taxon>Pseudomonadati</taxon>
        <taxon>Pseudomonadota</taxon>
        <taxon>Alphaproteobacteria</taxon>
        <taxon>Hyphomicrobiales</taxon>
        <taxon>Amorphaceae</taxon>
        <taxon>Acuticoccus</taxon>
    </lineage>
</organism>
<keyword evidence="10" id="KW-1185">Reference proteome</keyword>
<keyword evidence="4" id="KW-1003">Cell membrane</keyword>
<dbReference type="GO" id="GO:0005886">
    <property type="term" value="C:plasma membrane"/>
    <property type="evidence" value="ECO:0007669"/>
    <property type="project" value="UniProtKB-SubCell"/>
</dbReference>
<dbReference type="PANTHER" id="PTHR43297:SF2">
    <property type="entry name" value="DIPEPTIDE TRANSPORT ATP-BINDING PROTEIN DPPD"/>
    <property type="match status" value="1"/>
</dbReference>
<dbReference type="InterPro" id="IPR050388">
    <property type="entry name" value="ABC_Ni/Peptide_Import"/>
</dbReference>
<gene>
    <name evidence="9" type="ORF">DLJ53_31055</name>
</gene>
<keyword evidence="7" id="KW-0472">Membrane</keyword>
<accession>A0A8B2NDS3</accession>
<dbReference type="Gene3D" id="3.40.50.300">
    <property type="entry name" value="P-loop containing nucleotide triphosphate hydrolases"/>
    <property type="match status" value="1"/>
</dbReference>
<reference evidence="9 10" key="1">
    <citation type="submission" date="2018-05" db="EMBL/GenBank/DDBJ databases">
        <title>Acuticoccus sediminis sp. nov., isolated from deep-sea sediment of Indian Ocean.</title>
        <authorList>
            <person name="Liu X."/>
            <person name="Lai Q."/>
            <person name="Du Y."/>
            <person name="Sun F."/>
            <person name="Zhang X."/>
            <person name="Wang S."/>
            <person name="Shao Z."/>
        </authorList>
    </citation>
    <scope>NUCLEOTIDE SEQUENCE [LARGE SCALE GENOMIC DNA]</scope>
    <source>
        <strain evidence="9 10">PTG4-2</strain>
    </source>
</reference>
<dbReference type="PROSITE" id="PS50893">
    <property type="entry name" value="ABC_TRANSPORTER_2"/>
    <property type="match status" value="1"/>
</dbReference>
<comment type="similarity">
    <text evidence="2">Belongs to the ABC transporter superfamily.</text>
</comment>
<evidence type="ECO:0000256" key="2">
    <source>
        <dbReference type="ARBA" id="ARBA00005417"/>
    </source>
</evidence>
<evidence type="ECO:0000256" key="3">
    <source>
        <dbReference type="ARBA" id="ARBA00022448"/>
    </source>
</evidence>
<evidence type="ECO:0000313" key="9">
    <source>
        <dbReference type="EMBL" id="RAH96838.1"/>
    </source>
</evidence>
<evidence type="ECO:0000256" key="7">
    <source>
        <dbReference type="ARBA" id="ARBA00023136"/>
    </source>
</evidence>
<keyword evidence="3" id="KW-0813">Transport</keyword>
<dbReference type="AlphaFoldDB" id="A0A8B2NDS3"/>
<evidence type="ECO:0000256" key="5">
    <source>
        <dbReference type="ARBA" id="ARBA00022741"/>
    </source>
</evidence>
<dbReference type="RefSeq" id="WP_111352227.1">
    <property type="nucleotide sequence ID" value="NZ_QHHQ01000011.1"/>
</dbReference>
<comment type="caution">
    <text evidence="9">The sequence shown here is derived from an EMBL/GenBank/DDBJ whole genome shotgun (WGS) entry which is preliminary data.</text>
</comment>
<sequence length="323" mass="35292">MSDAVLEVEALNTWFYTRKGVLKAVRDVSFSLGRGEVLGIVGESGSGKSVTGMSVMGLVDPPGRIVSGHIRLDGEPLEGLDFERMREIRGRRIAMVFQNPLMTLNPVLRIREQMFEAIAAHERVPVAEMRRRSVEALQAVGIPAPEARLDAYPHELSGGMRQRVVVAIAIMLEPDVIIADEPTTALDVTIQAQIIHEMRGMIDRRGMAMIWISHDLATLSELADRILVMYAGAMMETGSTADIIAGPRHPYTKRLLASAPSRNRPGEKLAQIPGTMVSLMDVGPGCPFANRCERVVAACATPVPETRLSPGRSVWCHNPEVEA</sequence>
<keyword evidence="6 9" id="KW-0067">ATP-binding</keyword>
<dbReference type="PROSITE" id="PS00211">
    <property type="entry name" value="ABC_TRANSPORTER_1"/>
    <property type="match status" value="1"/>
</dbReference>
<dbReference type="GO" id="GO:0016887">
    <property type="term" value="F:ATP hydrolysis activity"/>
    <property type="evidence" value="ECO:0007669"/>
    <property type="project" value="InterPro"/>
</dbReference>
<protein>
    <submittedName>
        <fullName evidence="9">Methionine ABC transporter ATP-binding protein</fullName>
    </submittedName>
</protein>
<keyword evidence="5" id="KW-0547">Nucleotide-binding</keyword>
<dbReference type="OrthoDB" id="9782308at2"/>
<proteinExistence type="inferred from homology"/>
<dbReference type="PANTHER" id="PTHR43297">
    <property type="entry name" value="OLIGOPEPTIDE TRANSPORT ATP-BINDING PROTEIN APPD"/>
    <property type="match status" value="1"/>
</dbReference>
<evidence type="ECO:0000256" key="4">
    <source>
        <dbReference type="ARBA" id="ARBA00022475"/>
    </source>
</evidence>
<evidence type="ECO:0000256" key="1">
    <source>
        <dbReference type="ARBA" id="ARBA00004417"/>
    </source>
</evidence>
<dbReference type="InterPro" id="IPR013563">
    <property type="entry name" value="Oligopep_ABC_C"/>
</dbReference>
<feature type="domain" description="ABC transporter" evidence="8">
    <location>
        <begin position="8"/>
        <end position="256"/>
    </location>
</feature>
<dbReference type="SUPFAM" id="SSF52540">
    <property type="entry name" value="P-loop containing nucleoside triphosphate hydrolases"/>
    <property type="match status" value="1"/>
</dbReference>
<name>A0A8B2NDS3_9HYPH</name>
<comment type="subcellular location">
    <subcellularLocation>
        <location evidence="1">Cell inner membrane</location>
        <topology evidence="1">Peripheral membrane protein</topology>
    </subcellularLocation>
</comment>